<reference evidence="1" key="1">
    <citation type="submission" date="2023-05" db="EMBL/GenBank/DDBJ databases">
        <title>Nepenthes gracilis genome sequencing.</title>
        <authorList>
            <person name="Fukushima K."/>
        </authorList>
    </citation>
    <scope>NUCLEOTIDE SEQUENCE</scope>
    <source>
        <strain evidence="1">SING2019-196</strain>
    </source>
</reference>
<dbReference type="Proteomes" id="UP001279734">
    <property type="component" value="Unassembled WGS sequence"/>
</dbReference>
<keyword evidence="2" id="KW-1185">Reference proteome</keyword>
<dbReference type="EMBL" id="BSYO01000022">
    <property type="protein sequence ID" value="GMH20391.1"/>
    <property type="molecule type" value="Genomic_DNA"/>
</dbReference>
<evidence type="ECO:0000313" key="1">
    <source>
        <dbReference type="EMBL" id="GMH20391.1"/>
    </source>
</evidence>
<gene>
    <name evidence="1" type="ORF">Nepgr_022232</name>
</gene>
<evidence type="ECO:0000313" key="2">
    <source>
        <dbReference type="Proteomes" id="UP001279734"/>
    </source>
</evidence>
<proteinExistence type="predicted"/>
<sequence length="143" mass="15534">SKTHAQIARHDSLLRLSYRLSDAHSPNHGVLGSKSGTGPGIPVNSDAAAEMADLGGVRWGMFLEAMYHLKSICWLFFCPNMIRRLPGYLGSAMCASNELSHQMGGFSATVVRLPWALLVRCLATISPPYAVLLLMLQPGNIVR</sequence>
<name>A0AAD3T269_NEPGR</name>
<accession>A0AAD3T269</accession>
<feature type="non-terminal residue" evidence="1">
    <location>
        <position position="1"/>
    </location>
</feature>
<protein>
    <submittedName>
        <fullName evidence="1">Uncharacterized protein</fullName>
    </submittedName>
</protein>
<dbReference type="AlphaFoldDB" id="A0AAD3T269"/>
<comment type="caution">
    <text evidence="1">The sequence shown here is derived from an EMBL/GenBank/DDBJ whole genome shotgun (WGS) entry which is preliminary data.</text>
</comment>
<organism evidence="1 2">
    <name type="scientific">Nepenthes gracilis</name>
    <name type="common">Slender pitcher plant</name>
    <dbReference type="NCBI Taxonomy" id="150966"/>
    <lineage>
        <taxon>Eukaryota</taxon>
        <taxon>Viridiplantae</taxon>
        <taxon>Streptophyta</taxon>
        <taxon>Embryophyta</taxon>
        <taxon>Tracheophyta</taxon>
        <taxon>Spermatophyta</taxon>
        <taxon>Magnoliopsida</taxon>
        <taxon>eudicotyledons</taxon>
        <taxon>Gunneridae</taxon>
        <taxon>Pentapetalae</taxon>
        <taxon>Caryophyllales</taxon>
        <taxon>Nepenthaceae</taxon>
        <taxon>Nepenthes</taxon>
    </lineage>
</organism>